<dbReference type="InterPro" id="IPR000999">
    <property type="entry name" value="RNase_III_dom"/>
</dbReference>
<gene>
    <name evidence="4" type="ORF">BDV95DRAFT_504978</name>
</gene>
<feature type="compositionally biased region" description="Basic residues" evidence="2">
    <location>
        <begin position="412"/>
        <end position="424"/>
    </location>
</feature>
<dbReference type="SUPFAM" id="SSF69065">
    <property type="entry name" value="RNase III domain-like"/>
    <property type="match status" value="1"/>
</dbReference>
<dbReference type="PROSITE" id="PS50142">
    <property type="entry name" value="RNASE_3_2"/>
    <property type="match status" value="1"/>
</dbReference>
<dbReference type="CDD" id="cd00593">
    <property type="entry name" value="RIBOc"/>
    <property type="match status" value="1"/>
</dbReference>
<sequence>MQKRGGSFPHYGGGPHISRMPDPANCEPCQLAGAEMDSGIISLLDKLVAEETDPQGDRNILHHAEVLRKLLSSRADISFPSKAKLELDKKRPERQGQVTIPAYIDTKLRMAQKLPPLPPIAEPYLEEAVFTHRSANNDARVRGLNSDSLNYERLEFLGDAYIELIASRVIYSRFPHTEPSQQSFLREQLVRNDTLAHFSTSYSLGDRVQHGGHLKESKAWAKVIADVFEAYVAALVLSDLENGFTTAEHWLTELWASQLLNHKEKIIENVKAKDDVQKKLLLKGVKLDYREEKEMVYENTVQKYFIALYLTGWGYESEWLGSGEGQNKAQASLLAAADALERRNDVFRVAEKKKIEMTELRKREVLQAAELAGHRKEETTVEGGKGDVVDIGEKTRSKRDRDTDVETALADKRRKKHKQEKKHHLGGDNHEKSA</sequence>
<dbReference type="GO" id="GO:0006364">
    <property type="term" value="P:rRNA processing"/>
    <property type="evidence" value="ECO:0007669"/>
    <property type="project" value="TreeGrafter"/>
</dbReference>
<feature type="compositionally biased region" description="Basic and acidic residues" evidence="2">
    <location>
        <begin position="373"/>
        <end position="404"/>
    </location>
</feature>
<dbReference type="InterPro" id="IPR036389">
    <property type="entry name" value="RNase_III_sf"/>
</dbReference>
<reference evidence="4 5" key="1">
    <citation type="submission" date="2020-01" db="EMBL/GenBank/DDBJ databases">
        <authorList>
            <consortium name="DOE Joint Genome Institute"/>
            <person name="Haridas S."/>
            <person name="Albert R."/>
            <person name="Binder M."/>
            <person name="Bloem J."/>
            <person name="Labutti K."/>
            <person name="Salamov A."/>
            <person name="Andreopoulos B."/>
            <person name="Baker S.E."/>
            <person name="Barry K."/>
            <person name="Bills G."/>
            <person name="Bluhm B.H."/>
            <person name="Cannon C."/>
            <person name="Castanera R."/>
            <person name="Culley D.E."/>
            <person name="Daum C."/>
            <person name="Ezra D."/>
            <person name="Gonzalez J.B."/>
            <person name="Henrissat B."/>
            <person name="Kuo A."/>
            <person name="Liang C."/>
            <person name="Lipzen A."/>
            <person name="Lutzoni F."/>
            <person name="Magnuson J."/>
            <person name="Mondo S."/>
            <person name="Nolan M."/>
            <person name="Ohm R."/>
            <person name="Pangilinan J."/>
            <person name="Park H.-J.H."/>
            <person name="Ramirez L."/>
            <person name="Alfaro M."/>
            <person name="Sun H."/>
            <person name="Tritt A."/>
            <person name="Yoshinaga Y."/>
            <person name="Zwiers L.-H.L."/>
            <person name="Turgeon B.G."/>
            <person name="Goodwin S.B."/>
            <person name="Spatafora J.W."/>
            <person name="Crous P.W."/>
            <person name="Grigoriev I.V."/>
        </authorList>
    </citation>
    <scope>NUCLEOTIDE SEQUENCE [LARGE SCALE GENOMIC DNA]</scope>
    <source>
        <strain evidence="4 5">CBS 611.86</strain>
    </source>
</reference>
<proteinExistence type="predicted"/>
<dbReference type="Pfam" id="PF00636">
    <property type="entry name" value="Ribonuclease_3"/>
    <property type="match status" value="1"/>
</dbReference>
<evidence type="ECO:0000256" key="2">
    <source>
        <dbReference type="SAM" id="MobiDB-lite"/>
    </source>
</evidence>
<dbReference type="GO" id="GO:0004525">
    <property type="term" value="F:ribonuclease III activity"/>
    <property type="evidence" value="ECO:0007669"/>
    <property type="project" value="InterPro"/>
</dbReference>
<name>A0A7C8MD81_9PLEO</name>
<dbReference type="SMART" id="SM00535">
    <property type="entry name" value="RIBOc"/>
    <property type="match status" value="1"/>
</dbReference>
<dbReference type="GO" id="GO:0006369">
    <property type="term" value="P:termination of RNA polymerase II transcription"/>
    <property type="evidence" value="ECO:0007669"/>
    <property type="project" value="TreeGrafter"/>
</dbReference>
<evidence type="ECO:0000313" key="5">
    <source>
        <dbReference type="Proteomes" id="UP000481861"/>
    </source>
</evidence>
<dbReference type="AlphaFoldDB" id="A0A7C8MD81"/>
<feature type="region of interest" description="Disordered" evidence="2">
    <location>
        <begin position="373"/>
        <end position="434"/>
    </location>
</feature>
<feature type="region of interest" description="Disordered" evidence="2">
    <location>
        <begin position="1"/>
        <end position="24"/>
    </location>
</feature>
<feature type="compositionally biased region" description="Basic and acidic residues" evidence="2">
    <location>
        <begin position="425"/>
        <end position="434"/>
    </location>
</feature>
<evidence type="ECO:0000259" key="3">
    <source>
        <dbReference type="PROSITE" id="PS50142"/>
    </source>
</evidence>
<dbReference type="Proteomes" id="UP000481861">
    <property type="component" value="Unassembled WGS sequence"/>
</dbReference>
<feature type="domain" description="RNase III" evidence="3">
    <location>
        <begin position="125"/>
        <end position="240"/>
    </location>
</feature>
<dbReference type="PROSITE" id="PS00517">
    <property type="entry name" value="RNASE_3_1"/>
    <property type="match status" value="1"/>
</dbReference>
<evidence type="ECO:0000256" key="1">
    <source>
        <dbReference type="ARBA" id="ARBA00022884"/>
    </source>
</evidence>
<dbReference type="GO" id="GO:0034475">
    <property type="term" value="P:U4 snRNA 3'-end processing"/>
    <property type="evidence" value="ECO:0007669"/>
    <property type="project" value="TreeGrafter"/>
</dbReference>
<dbReference type="EMBL" id="JAADJZ010000027">
    <property type="protein sequence ID" value="KAF2866484.1"/>
    <property type="molecule type" value="Genomic_DNA"/>
</dbReference>
<dbReference type="Gene3D" id="3.30.160.20">
    <property type="match status" value="1"/>
</dbReference>
<dbReference type="GO" id="GO:0003723">
    <property type="term" value="F:RNA binding"/>
    <property type="evidence" value="ECO:0007669"/>
    <property type="project" value="UniProtKB-KW"/>
</dbReference>
<protein>
    <submittedName>
        <fullName evidence="4">Ribonuclease III domain-containing protein</fullName>
    </submittedName>
</protein>
<dbReference type="PANTHER" id="PTHR11207">
    <property type="entry name" value="RIBONUCLEASE III"/>
    <property type="match status" value="1"/>
</dbReference>
<keyword evidence="5" id="KW-1185">Reference proteome</keyword>
<keyword evidence="1" id="KW-0694">RNA-binding</keyword>
<dbReference type="OrthoDB" id="2392202at2759"/>
<dbReference type="Gene3D" id="1.10.1520.10">
    <property type="entry name" value="Ribonuclease III domain"/>
    <property type="match status" value="1"/>
</dbReference>
<dbReference type="GO" id="GO:0005654">
    <property type="term" value="C:nucleoplasm"/>
    <property type="evidence" value="ECO:0007669"/>
    <property type="project" value="TreeGrafter"/>
</dbReference>
<accession>A0A7C8MD81</accession>
<evidence type="ECO:0000313" key="4">
    <source>
        <dbReference type="EMBL" id="KAF2866484.1"/>
    </source>
</evidence>
<organism evidence="4 5">
    <name type="scientific">Massariosphaeria phaeospora</name>
    <dbReference type="NCBI Taxonomy" id="100035"/>
    <lineage>
        <taxon>Eukaryota</taxon>
        <taxon>Fungi</taxon>
        <taxon>Dikarya</taxon>
        <taxon>Ascomycota</taxon>
        <taxon>Pezizomycotina</taxon>
        <taxon>Dothideomycetes</taxon>
        <taxon>Pleosporomycetidae</taxon>
        <taxon>Pleosporales</taxon>
        <taxon>Pleosporales incertae sedis</taxon>
        <taxon>Massariosphaeria</taxon>
    </lineage>
</organism>
<comment type="caution">
    <text evidence="4">The sequence shown here is derived from an EMBL/GenBank/DDBJ whole genome shotgun (WGS) entry which is preliminary data.</text>
</comment>
<dbReference type="PANTHER" id="PTHR11207:SF0">
    <property type="entry name" value="RIBONUCLEASE 3"/>
    <property type="match status" value="1"/>
</dbReference>